<protein>
    <submittedName>
        <fullName evidence="1">F54F2.7</fullName>
    </submittedName>
</protein>
<accession>C1C2J9</accession>
<dbReference type="PANTHER" id="PTHR13651">
    <property type="entry name" value="PROTEIN ABITRAM"/>
    <property type="match status" value="1"/>
</dbReference>
<dbReference type="PANTHER" id="PTHR13651:SF0">
    <property type="entry name" value="PROTEIN ABITRAM"/>
    <property type="match status" value="1"/>
</dbReference>
<dbReference type="InterPro" id="IPR039169">
    <property type="entry name" value="Abitram"/>
</dbReference>
<sequence>MPLTSSSNDKELTVQAEVKRIEDSFVLCPRFPSVGERYYEKYYYRDPDRTHRHDQIICVHSNRLVLISLAPRHGLFSKEGSFTVDYRVTPKCDRSANSVRGKGKKGAQELSPEANLCVIKPQEGEEFFVKALVKGKLVEVNKSLLNDPQALKRYPQGQGFIALILPNLPEGLAQLKATYLSEKEYYCKEKYDPTADV</sequence>
<dbReference type="GO" id="GO:0003785">
    <property type="term" value="F:actin monomer binding"/>
    <property type="evidence" value="ECO:0007669"/>
    <property type="project" value="TreeGrafter"/>
</dbReference>
<dbReference type="AlphaFoldDB" id="C1C2J9"/>
<dbReference type="GO" id="GO:0032433">
    <property type="term" value="C:filopodium tip"/>
    <property type="evidence" value="ECO:0007669"/>
    <property type="project" value="TreeGrafter"/>
</dbReference>
<dbReference type="SUPFAM" id="SSF51230">
    <property type="entry name" value="Single hybrid motif"/>
    <property type="match status" value="1"/>
</dbReference>
<dbReference type="GO" id="GO:0051015">
    <property type="term" value="F:actin filament binding"/>
    <property type="evidence" value="ECO:0007669"/>
    <property type="project" value="TreeGrafter"/>
</dbReference>
<dbReference type="GO" id="GO:0030027">
    <property type="term" value="C:lamellipodium"/>
    <property type="evidence" value="ECO:0007669"/>
    <property type="project" value="TreeGrafter"/>
</dbReference>
<dbReference type="GO" id="GO:0030833">
    <property type="term" value="P:regulation of actin filament polymerization"/>
    <property type="evidence" value="ECO:0007669"/>
    <property type="project" value="TreeGrafter"/>
</dbReference>
<dbReference type="EMBL" id="BT081078">
    <property type="protein sequence ID" value="ACO15502.1"/>
    <property type="molecule type" value="mRNA"/>
</dbReference>
<dbReference type="GO" id="GO:0048813">
    <property type="term" value="P:dendrite morphogenesis"/>
    <property type="evidence" value="ECO:0007669"/>
    <property type="project" value="TreeGrafter"/>
</dbReference>
<dbReference type="GO" id="GO:0051489">
    <property type="term" value="P:regulation of filopodium assembly"/>
    <property type="evidence" value="ECO:0007669"/>
    <property type="project" value="TreeGrafter"/>
</dbReference>
<dbReference type="GO" id="GO:0005634">
    <property type="term" value="C:nucleus"/>
    <property type="evidence" value="ECO:0007669"/>
    <property type="project" value="TreeGrafter"/>
</dbReference>
<organism evidence="1">
    <name type="scientific">Caligus clemensi</name>
    <name type="common">Sea louse</name>
    <dbReference type="NCBI Taxonomy" id="344056"/>
    <lineage>
        <taxon>Eukaryota</taxon>
        <taxon>Metazoa</taxon>
        <taxon>Ecdysozoa</taxon>
        <taxon>Arthropoda</taxon>
        <taxon>Crustacea</taxon>
        <taxon>Multicrustacea</taxon>
        <taxon>Hexanauplia</taxon>
        <taxon>Copepoda</taxon>
        <taxon>Siphonostomatoida</taxon>
        <taxon>Caligidae</taxon>
        <taxon>Caligus</taxon>
    </lineage>
</organism>
<dbReference type="Gene3D" id="2.40.50.100">
    <property type="match status" value="1"/>
</dbReference>
<proteinExistence type="evidence at transcript level"/>
<dbReference type="GO" id="GO:0030425">
    <property type="term" value="C:dendrite"/>
    <property type="evidence" value="ECO:0007669"/>
    <property type="project" value="TreeGrafter"/>
</dbReference>
<name>C1C2J9_CALCM</name>
<gene>
    <name evidence="1" type="primary">YMA7</name>
</gene>
<evidence type="ECO:0000313" key="1">
    <source>
        <dbReference type="EMBL" id="ACO15502.1"/>
    </source>
</evidence>
<reference evidence="1" key="1">
    <citation type="submission" date="2009-03" db="EMBL/GenBank/DDBJ databases">
        <title>Caligus clemensi ESTs and full-length cDNAs.</title>
        <authorList>
            <person name="Yasuike M."/>
            <person name="von Schalburg K."/>
            <person name="Cooper G."/>
            <person name="Leong J."/>
            <person name="Jones S.R.M."/>
            <person name="Koop B.F."/>
        </authorList>
    </citation>
    <scope>NUCLEOTIDE SEQUENCE</scope>
    <source>
        <tissue evidence="1">Whole</tissue>
    </source>
</reference>
<dbReference type="InterPro" id="IPR011053">
    <property type="entry name" value="Single_hybrid_motif"/>
</dbReference>